<keyword evidence="4" id="KW-1185">Reference proteome</keyword>
<dbReference type="AlphaFoldDB" id="A0A9K3L7D2"/>
<dbReference type="InterPro" id="IPR012466">
    <property type="entry name" value="NECAP_PHear"/>
</dbReference>
<comment type="caution">
    <text evidence="3">The sequence shown here is derived from an EMBL/GenBank/DDBJ whole genome shotgun (WGS) entry which is preliminary data.</text>
</comment>
<proteinExistence type="predicted"/>
<evidence type="ECO:0000313" key="3">
    <source>
        <dbReference type="EMBL" id="KAG7356106.1"/>
    </source>
</evidence>
<feature type="compositionally biased region" description="Polar residues" evidence="1">
    <location>
        <begin position="8"/>
        <end position="20"/>
    </location>
</feature>
<organism evidence="3 4">
    <name type="scientific">Nitzschia inconspicua</name>
    <dbReference type="NCBI Taxonomy" id="303405"/>
    <lineage>
        <taxon>Eukaryota</taxon>
        <taxon>Sar</taxon>
        <taxon>Stramenopiles</taxon>
        <taxon>Ochrophyta</taxon>
        <taxon>Bacillariophyta</taxon>
        <taxon>Bacillariophyceae</taxon>
        <taxon>Bacillariophycidae</taxon>
        <taxon>Bacillariales</taxon>
        <taxon>Bacillariaceae</taxon>
        <taxon>Nitzschia</taxon>
    </lineage>
</organism>
<dbReference type="EMBL" id="JAGRRH010000015">
    <property type="protein sequence ID" value="KAG7356106.1"/>
    <property type="molecule type" value="Genomic_DNA"/>
</dbReference>
<feature type="compositionally biased region" description="Basic and acidic residues" evidence="1">
    <location>
        <begin position="229"/>
        <end position="239"/>
    </location>
</feature>
<dbReference type="PANTHER" id="PTHR12847">
    <property type="entry name" value="ATP-BINDING CASSETTE ABC TRANSPORTER-RELATED"/>
    <property type="match status" value="1"/>
</dbReference>
<dbReference type="CDD" id="cd13228">
    <property type="entry name" value="PHear_NECAP"/>
    <property type="match status" value="1"/>
</dbReference>
<dbReference type="GO" id="GO:0006897">
    <property type="term" value="P:endocytosis"/>
    <property type="evidence" value="ECO:0007669"/>
    <property type="project" value="InterPro"/>
</dbReference>
<evidence type="ECO:0000259" key="2">
    <source>
        <dbReference type="Pfam" id="PF07933"/>
    </source>
</evidence>
<evidence type="ECO:0000256" key="1">
    <source>
        <dbReference type="SAM" id="MobiDB-lite"/>
    </source>
</evidence>
<feature type="domain" description="NECAP PHear" evidence="2">
    <location>
        <begin position="44"/>
        <end position="193"/>
    </location>
</feature>
<dbReference type="PANTHER" id="PTHR12847:SF9">
    <property type="entry name" value="NECAP-LIKE PROTEIN CG9132"/>
    <property type="match status" value="1"/>
</dbReference>
<dbReference type="OrthoDB" id="10265489at2759"/>
<accession>A0A9K3L7D2</accession>
<reference evidence="3" key="1">
    <citation type="journal article" date="2021" name="Sci. Rep.">
        <title>Diploid genomic architecture of Nitzschia inconspicua, an elite biomass production diatom.</title>
        <authorList>
            <person name="Oliver A."/>
            <person name="Podell S."/>
            <person name="Pinowska A."/>
            <person name="Traller J.C."/>
            <person name="Smith S.R."/>
            <person name="McClure R."/>
            <person name="Beliaev A."/>
            <person name="Bohutskyi P."/>
            <person name="Hill E.A."/>
            <person name="Rabines A."/>
            <person name="Zheng H."/>
            <person name="Allen L.Z."/>
            <person name="Kuo A."/>
            <person name="Grigoriev I.V."/>
            <person name="Allen A.E."/>
            <person name="Hazlebeck D."/>
            <person name="Allen E.E."/>
        </authorList>
    </citation>
    <scope>NUCLEOTIDE SEQUENCE</scope>
    <source>
        <strain evidence="3">Hildebrandi</strain>
    </source>
</reference>
<reference evidence="3" key="2">
    <citation type="submission" date="2021-04" db="EMBL/GenBank/DDBJ databases">
        <authorList>
            <person name="Podell S."/>
        </authorList>
    </citation>
    <scope>NUCLEOTIDE SEQUENCE</scope>
    <source>
        <strain evidence="3">Hildebrandi</strain>
    </source>
</reference>
<dbReference type="Proteomes" id="UP000693970">
    <property type="component" value="Unassembled WGS sequence"/>
</dbReference>
<protein>
    <submittedName>
        <fullName evidence="3">DUF1681 domain containing protein</fullName>
    </submittedName>
</protein>
<feature type="region of interest" description="Disordered" evidence="1">
    <location>
        <begin position="1"/>
        <end position="25"/>
    </location>
</feature>
<dbReference type="GO" id="GO:0030125">
    <property type="term" value="C:clathrin vesicle coat"/>
    <property type="evidence" value="ECO:0007669"/>
    <property type="project" value="TreeGrafter"/>
</dbReference>
<gene>
    <name evidence="3" type="ORF">IV203_000792</name>
</gene>
<sequence>MSRRSGKITANNDKGSTTAMTAEEAGVPNESAEYIKSLQDPDVVERVRCVIKDAHVFKLPPRPTSGGWRGADWREEVWQGTVKVVERGEMTLVLLVDKTNGQMFAVCPIKDGAVDRCVDSSRYFVLRIENANGRHMFIGMAFNERNDAFDFNTSLEDAKREREAIKEPPVKLPDLPSKDYSIKEGEKITVNIKNKIVSNHGDTAGDHKVKRPSKVSATSKKGGFALKPSSRDTQRRSGD</sequence>
<evidence type="ECO:0000313" key="4">
    <source>
        <dbReference type="Proteomes" id="UP000693970"/>
    </source>
</evidence>
<name>A0A9K3L7D2_9STRA</name>
<feature type="region of interest" description="Disordered" evidence="1">
    <location>
        <begin position="198"/>
        <end position="239"/>
    </location>
</feature>
<dbReference type="Pfam" id="PF07933">
    <property type="entry name" value="DUF1681"/>
    <property type="match status" value="1"/>
</dbReference>